<reference evidence="3 4" key="1">
    <citation type="submission" date="2024-03" db="EMBL/GenBank/DDBJ databases">
        <title>Adaptation during the transition from Ophiocordyceps entomopathogen to insect associate is accompanied by gene loss and intensified selection.</title>
        <authorList>
            <person name="Ward C.M."/>
            <person name="Onetto C.A."/>
            <person name="Borneman A.R."/>
        </authorList>
    </citation>
    <scope>NUCLEOTIDE SEQUENCE [LARGE SCALE GENOMIC DNA]</scope>
    <source>
        <strain evidence="3">AWRI1</strain>
        <tissue evidence="3">Single Adult Female</tissue>
    </source>
</reference>
<feature type="compositionally biased region" description="Basic and acidic residues" evidence="2">
    <location>
        <begin position="346"/>
        <end position="355"/>
    </location>
</feature>
<feature type="region of interest" description="Disordered" evidence="2">
    <location>
        <begin position="295"/>
        <end position="384"/>
    </location>
</feature>
<dbReference type="Proteomes" id="UP001367676">
    <property type="component" value="Unassembled WGS sequence"/>
</dbReference>
<organism evidence="3 4">
    <name type="scientific">Parthenolecanium corni</name>
    <dbReference type="NCBI Taxonomy" id="536013"/>
    <lineage>
        <taxon>Eukaryota</taxon>
        <taxon>Metazoa</taxon>
        <taxon>Ecdysozoa</taxon>
        <taxon>Arthropoda</taxon>
        <taxon>Hexapoda</taxon>
        <taxon>Insecta</taxon>
        <taxon>Pterygota</taxon>
        <taxon>Neoptera</taxon>
        <taxon>Paraneoptera</taxon>
        <taxon>Hemiptera</taxon>
        <taxon>Sternorrhyncha</taxon>
        <taxon>Coccoidea</taxon>
        <taxon>Coccidae</taxon>
        <taxon>Parthenolecanium</taxon>
    </lineage>
</organism>
<keyword evidence="4" id="KW-1185">Reference proteome</keyword>
<gene>
    <name evidence="3" type="ORF">V9T40_014639</name>
</gene>
<feature type="compositionally biased region" description="Low complexity" evidence="2">
    <location>
        <begin position="306"/>
        <end position="317"/>
    </location>
</feature>
<dbReference type="EMBL" id="JBBCAQ010000038">
    <property type="protein sequence ID" value="KAK7572167.1"/>
    <property type="molecule type" value="Genomic_DNA"/>
</dbReference>
<feature type="compositionally biased region" description="Basic and acidic residues" evidence="2">
    <location>
        <begin position="375"/>
        <end position="384"/>
    </location>
</feature>
<feature type="compositionally biased region" description="Polar residues" evidence="2">
    <location>
        <begin position="163"/>
        <end position="182"/>
    </location>
</feature>
<evidence type="ECO:0000256" key="1">
    <source>
        <dbReference type="SAM" id="Coils"/>
    </source>
</evidence>
<evidence type="ECO:0000256" key="2">
    <source>
        <dbReference type="SAM" id="MobiDB-lite"/>
    </source>
</evidence>
<evidence type="ECO:0000313" key="3">
    <source>
        <dbReference type="EMBL" id="KAK7572167.1"/>
    </source>
</evidence>
<feature type="compositionally biased region" description="Basic and acidic residues" evidence="2">
    <location>
        <begin position="185"/>
        <end position="195"/>
    </location>
</feature>
<accession>A0AAN9T598</accession>
<proteinExistence type="predicted"/>
<protein>
    <submittedName>
        <fullName evidence="3">Uncharacterized protein</fullName>
    </submittedName>
</protein>
<keyword evidence="1" id="KW-0175">Coiled coil</keyword>
<sequence>MILSLIKELEAAVKDNTSLIREVGSGVPALVTQFHTCSSKYSCLSDLISAVLPLLAERPELSLTRRQLDIVRGYSETVRGIFASAERDIHRYERSTLANLRQLTDLLTKFTSLMEKFEELRKSDHAEIKSKDAQIQSLKNEVKQKQDLINDLLMTCQKEETVSKPSVPSENLKNRPNASETITRPVEESPVKSVEKPSVSSEKAYGIRSKTSSTHKAEKSSSRKSSSKQFEKKLIRNLFSESDSEPGQPKLTCKPVNVVVKRLKETDIQKCSPEYMAKQQALEKLVGGRLASAARKAESTRASTIDTSVSSDKPVPSDSDRSTVAKRIRQTLISSKKPKSKSSSESSEKREHDEPVPAAAKKRKTSSSSASSVSRSHESVPVDKVKAEETLNEILENAPLKYLGEAYIPLDSVTNENCKNFVNVNPDVSRTVEAEMKQEVKDEVVSIKSRASTPDDGFQVDVDLCLSESEPENDLNIEEVAVSPAKLGDKHYIFERVTNKEYCVTMRNEDGGATSFRRPEFRTFGIPYLGPEKSFLLIPSYLIVKFKMGKETSADKVFLTVYVDLTLPTSIVAYSFVNPAHIENSQKTEKTVFHLAWGAKPQSYFRRQDGGVVANELIDLSVHGRNEDSRFSFFAHVVDDLKFPTMLNNRLILGRDFFMKYLKTVSGSRDDGYLYLLDQGNRAYKAAYREKIIH</sequence>
<evidence type="ECO:0000313" key="4">
    <source>
        <dbReference type="Proteomes" id="UP001367676"/>
    </source>
</evidence>
<dbReference type="AlphaFoldDB" id="A0AAN9T598"/>
<feature type="coiled-coil region" evidence="1">
    <location>
        <begin position="128"/>
        <end position="155"/>
    </location>
</feature>
<feature type="region of interest" description="Disordered" evidence="2">
    <location>
        <begin position="160"/>
        <end position="230"/>
    </location>
</feature>
<name>A0AAN9T598_9HEMI</name>
<comment type="caution">
    <text evidence="3">The sequence shown here is derived from an EMBL/GenBank/DDBJ whole genome shotgun (WGS) entry which is preliminary data.</text>
</comment>